<evidence type="ECO:0000256" key="1">
    <source>
        <dbReference type="SAM" id="Coils"/>
    </source>
</evidence>
<dbReference type="Proteomes" id="UP000019918">
    <property type="component" value="Unassembled WGS sequence"/>
</dbReference>
<dbReference type="PATRIC" id="fig|69222.5.peg.3812"/>
<dbReference type="Pfam" id="PF13166">
    <property type="entry name" value="AAA_13"/>
    <property type="match status" value="1"/>
</dbReference>
<name>A0A014NK81_9GAMM</name>
<dbReference type="InterPro" id="IPR026866">
    <property type="entry name" value="CR006_AAA"/>
</dbReference>
<organism evidence="3 4">
    <name type="scientific">Erwinia mallotivora</name>
    <dbReference type="NCBI Taxonomy" id="69222"/>
    <lineage>
        <taxon>Bacteria</taxon>
        <taxon>Pseudomonadati</taxon>
        <taxon>Pseudomonadota</taxon>
        <taxon>Gammaproteobacteria</taxon>
        <taxon>Enterobacterales</taxon>
        <taxon>Erwiniaceae</taxon>
        <taxon>Erwinia</taxon>
    </lineage>
</organism>
<protein>
    <recommendedName>
        <fullName evidence="2">Protein CR006 P-loop domain-containing protein</fullName>
    </recommendedName>
</protein>
<feature type="coiled-coil region" evidence="1">
    <location>
        <begin position="361"/>
        <end position="428"/>
    </location>
</feature>
<gene>
    <name evidence="3" type="ORF">BG55_18685</name>
</gene>
<comment type="caution">
    <text evidence="3">The sequence shown here is derived from an EMBL/GenBank/DDBJ whole genome shotgun (WGS) entry which is preliminary data.</text>
</comment>
<dbReference type="PANTHER" id="PTHR32114:SF2">
    <property type="entry name" value="ABC TRANSPORTER ABCH.3"/>
    <property type="match status" value="1"/>
</dbReference>
<evidence type="ECO:0000259" key="2">
    <source>
        <dbReference type="Pfam" id="PF13166"/>
    </source>
</evidence>
<dbReference type="EMBL" id="JFHN01000065">
    <property type="protein sequence ID" value="EXU74180.1"/>
    <property type="molecule type" value="Genomic_DNA"/>
</dbReference>
<dbReference type="AlphaFoldDB" id="A0A014NK81"/>
<evidence type="ECO:0000313" key="3">
    <source>
        <dbReference type="EMBL" id="EXU74180.1"/>
    </source>
</evidence>
<evidence type="ECO:0000313" key="4">
    <source>
        <dbReference type="Proteomes" id="UP000019918"/>
    </source>
</evidence>
<dbReference type="InterPro" id="IPR027417">
    <property type="entry name" value="P-loop_NTPase"/>
</dbReference>
<dbReference type="PANTHER" id="PTHR32114">
    <property type="entry name" value="ABC TRANSPORTER ABCH.3"/>
    <property type="match status" value="1"/>
</dbReference>
<sequence>MSILSIHGVRSYQGERPVEFDLSKYVTLIYGQNGSGKSTVSGYFYKHGRPDYSQCSLRPPLDMNYLVFNQEYVDDIFSQPSQPGIFTLNSENAEIKTEIDALEAESKVLFARRDALDVQKRDVEGMEESIKNGSAKQIYSSTAEIRKTDLWDLMSGTKQTDKLFQTILEHTEVEDTSTQELTEELHRLEASKGNPHALLEALPASPLNDNDIALLMQPLIPAGDSRLAAAINQLGNIDWVRNGQQWLSDDICPFCQTPIDAWQLQQEITALFDTSWEAAMGQLRELQARYQLWHDKPEHMRQLIKACPLVDQEHPVYLCLLELEQAYQRNKLHIDEKLTSPSTSIAVKDLSALAGNVSVQIASINAVISEHNRKAENYQTERVRLKQRLLGHIRKLATDMIINHDEQLAELAEKLAKLTVSRDEITAQLDTLNATIRDKSSLIVNTQETIERINHSLDSLGITGFRIAPYDDRDDYRLVREGENSDTPVFGSLSEGEKTLIAFLYFLETCTGRKSRDDNDQRKRLIVIDDPISSLSQNYVFEIASLIQHQVIRARIAEKVIILTHSLFFFQELLLSAERKKRAAGSCPPEWTLYRVSKSLHSSASLVSEKELLNDYQALWYVLRHAQKDDIASVVIPNTMRQILEYYFGFSGKSETLHRALETLASGPEGEPGFRIFARYLNRHSHQDARNISLHEGASVERYLAWFKKVFEAAKDEEHYTSMMEKTTQAA</sequence>
<accession>A0A014NK81</accession>
<keyword evidence="4" id="KW-1185">Reference proteome</keyword>
<dbReference type="SUPFAM" id="SSF52540">
    <property type="entry name" value="P-loop containing nucleoside triphosphate hydrolases"/>
    <property type="match status" value="1"/>
</dbReference>
<reference evidence="3 4" key="1">
    <citation type="submission" date="2014-02" db="EMBL/GenBank/DDBJ databases">
        <title>Draft genome of Erwinia mallotivora strain BT-MARDI, a papaya dieback pathogen.</title>
        <authorList>
            <person name="Redzuan R."/>
            <person name="Abu Bakar N."/>
            <person name="Badrun R."/>
            <person name="Mohd Raih M.F."/>
            <person name="Rozano L."/>
            <person name="Mat Amin N."/>
        </authorList>
    </citation>
    <scope>NUCLEOTIDE SEQUENCE [LARGE SCALE GENOMIC DNA]</scope>
    <source>
        <strain evidence="3 4">BT-MARDI</strain>
    </source>
</reference>
<dbReference type="Gene3D" id="3.40.50.300">
    <property type="entry name" value="P-loop containing nucleotide triphosphate hydrolases"/>
    <property type="match status" value="2"/>
</dbReference>
<feature type="domain" description="Protein CR006 P-loop" evidence="2">
    <location>
        <begin position="11"/>
        <end position="712"/>
    </location>
</feature>
<dbReference type="STRING" id="69222.BG55_18685"/>
<keyword evidence="1" id="KW-0175">Coiled coil</keyword>
<proteinExistence type="predicted"/>
<dbReference type="RefSeq" id="WP_034940169.1">
    <property type="nucleotide sequence ID" value="NZ_JFHN01000065.1"/>
</dbReference>
<feature type="coiled-coil region" evidence="1">
    <location>
        <begin position="85"/>
        <end position="112"/>
    </location>
</feature>
<dbReference type="OrthoDB" id="9795565at2"/>